<evidence type="ECO:0000313" key="2">
    <source>
        <dbReference type="EMBL" id="OWK36630.1"/>
    </source>
</evidence>
<dbReference type="Pfam" id="PF07596">
    <property type="entry name" value="SBP_bac_10"/>
    <property type="match status" value="1"/>
</dbReference>
<dbReference type="Proteomes" id="UP000214646">
    <property type="component" value="Unassembled WGS sequence"/>
</dbReference>
<dbReference type="InterPro" id="IPR012902">
    <property type="entry name" value="N_methyl_site"/>
</dbReference>
<dbReference type="OrthoDB" id="264135at2"/>
<sequence length="318" mass="35174">MRRHAFSLLELLVVIAIIAVLLGLLLPAVQKVRAASARTACQNNLKQIALAANNYHSQHAAFPAGSYAPAQVSAIVHLLPQLEQNNIYEMFDLKHLVMTSSQNQQARVQEVVTFLCPADPSPARQPHPDDGRPEFLGRCNYFANLGSNAWWQNKNPATAGMFRFAKKPAPVKVSDVTDGTSHTALFSEVRRSKLIPNDEENVWAVSYSIWDEQKEAHDLAPFPECDASADSYQYRGLQYFRGVVWTSMYTHTVPVNYAGRDCMRSKGVDRAHIGARSYHPGGVNVAYVDGSVRFATNATAMDVWRAIGTRAGQDLASE</sequence>
<feature type="domain" description="DUF1559" evidence="1">
    <location>
        <begin position="30"/>
        <end position="300"/>
    </location>
</feature>
<comment type="caution">
    <text evidence="2">The sequence shown here is derived from an EMBL/GenBank/DDBJ whole genome shotgun (WGS) entry which is preliminary data.</text>
</comment>
<accession>A0A225D4X6</accession>
<dbReference type="EMBL" id="NIDE01000017">
    <property type="protein sequence ID" value="OWK36630.1"/>
    <property type="molecule type" value="Genomic_DNA"/>
</dbReference>
<protein>
    <recommendedName>
        <fullName evidence="1">DUF1559 domain-containing protein</fullName>
    </recommendedName>
</protein>
<keyword evidence="3" id="KW-1185">Reference proteome</keyword>
<dbReference type="Gene3D" id="3.30.700.10">
    <property type="entry name" value="Glycoprotein, Type 4 Pilin"/>
    <property type="match status" value="1"/>
</dbReference>
<organism evidence="2 3">
    <name type="scientific">Fimbriiglobus ruber</name>
    <dbReference type="NCBI Taxonomy" id="1908690"/>
    <lineage>
        <taxon>Bacteria</taxon>
        <taxon>Pseudomonadati</taxon>
        <taxon>Planctomycetota</taxon>
        <taxon>Planctomycetia</taxon>
        <taxon>Gemmatales</taxon>
        <taxon>Gemmataceae</taxon>
        <taxon>Fimbriiglobus</taxon>
    </lineage>
</organism>
<name>A0A225D4X6_9BACT</name>
<dbReference type="AlphaFoldDB" id="A0A225D4X6"/>
<dbReference type="InterPro" id="IPR011453">
    <property type="entry name" value="DUF1559"/>
</dbReference>
<evidence type="ECO:0000313" key="3">
    <source>
        <dbReference type="Proteomes" id="UP000214646"/>
    </source>
</evidence>
<dbReference type="PANTHER" id="PTHR30093:SF2">
    <property type="entry name" value="TYPE II SECRETION SYSTEM PROTEIN H"/>
    <property type="match status" value="1"/>
</dbReference>
<dbReference type="NCBIfam" id="TIGR02532">
    <property type="entry name" value="IV_pilin_GFxxxE"/>
    <property type="match status" value="1"/>
</dbReference>
<dbReference type="NCBIfam" id="TIGR04294">
    <property type="entry name" value="pre_pil_HX9DG"/>
    <property type="match status" value="1"/>
</dbReference>
<evidence type="ECO:0000259" key="1">
    <source>
        <dbReference type="Pfam" id="PF07596"/>
    </source>
</evidence>
<dbReference type="PANTHER" id="PTHR30093">
    <property type="entry name" value="GENERAL SECRETION PATHWAY PROTEIN G"/>
    <property type="match status" value="1"/>
</dbReference>
<dbReference type="SUPFAM" id="SSF54523">
    <property type="entry name" value="Pili subunits"/>
    <property type="match status" value="1"/>
</dbReference>
<dbReference type="RefSeq" id="WP_088259842.1">
    <property type="nucleotide sequence ID" value="NZ_NIDE01000017.1"/>
</dbReference>
<gene>
    <name evidence="2" type="ORF">FRUB_09193</name>
</gene>
<proteinExistence type="predicted"/>
<dbReference type="InterPro" id="IPR045584">
    <property type="entry name" value="Pilin-like"/>
</dbReference>
<dbReference type="InterPro" id="IPR027558">
    <property type="entry name" value="Pre_pil_HX9DG_C"/>
</dbReference>
<dbReference type="Pfam" id="PF07963">
    <property type="entry name" value="N_methyl"/>
    <property type="match status" value="1"/>
</dbReference>
<reference evidence="3" key="1">
    <citation type="submission" date="2017-06" db="EMBL/GenBank/DDBJ databases">
        <title>Genome analysis of Fimbriiglobus ruber SP5, the first member of the order Planctomycetales with confirmed chitinolytic capability.</title>
        <authorList>
            <person name="Ravin N.V."/>
            <person name="Rakitin A.L."/>
            <person name="Ivanova A.A."/>
            <person name="Beletsky A.V."/>
            <person name="Kulichevskaya I.S."/>
            <person name="Mardanov A.V."/>
            <person name="Dedysh S.N."/>
        </authorList>
    </citation>
    <scope>NUCLEOTIDE SEQUENCE [LARGE SCALE GENOMIC DNA]</scope>
    <source>
        <strain evidence="3">SP5</strain>
    </source>
</reference>